<gene>
    <name evidence="1" type="ORF">CHU95_15660</name>
</gene>
<keyword evidence="2" id="KW-1185">Reference proteome</keyword>
<evidence type="ECO:0000313" key="2">
    <source>
        <dbReference type="Proteomes" id="UP000216998"/>
    </source>
</evidence>
<dbReference type="EMBL" id="NOXU01000030">
    <property type="protein sequence ID" value="OYQ33769.1"/>
    <property type="molecule type" value="Genomic_DNA"/>
</dbReference>
<dbReference type="AlphaFoldDB" id="A0A255YX71"/>
<reference evidence="1 2" key="1">
    <citation type="submission" date="2017-07" db="EMBL/GenBank/DDBJ databases">
        <title>Niveispirillum cyanobacteriorum sp. nov., isolated from cyanobacterial aggregates in a eutrophic lake.</title>
        <authorList>
            <person name="Cai H."/>
        </authorList>
    </citation>
    <scope>NUCLEOTIDE SEQUENCE [LARGE SCALE GENOMIC DNA]</scope>
    <source>
        <strain evidence="2">TH1-14</strain>
    </source>
</reference>
<accession>A0A255YX71</accession>
<evidence type="ECO:0000313" key="1">
    <source>
        <dbReference type="EMBL" id="OYQ33769.1"/>
    </source>
</evidence>
<proteinExistence type="predicted"/>
<dbReference type="Proteomes" id="UP000216998">
    <property type="component" value="Unassembled WGS sequence"/>
</dbReference>
<comment type="caution">
    <text evidence="1">The sequence shown here is derived from an EMBL/GenBank/DDBJ whole genome shotgun (WGS) entry which is preliminary data.</text>
</comment>
<sequence length="96" mass="10316">MPPFLCRDRSRHGPFDDAVQQAFAQKLGGDLDQTIALLQQALKGKLISPALVRLRLGMLQYQAGQGQAATTTLAALPPGSDEARLAGVWGLIYQGR</sequence>
<name>A0A255YX71_9PROT</name>
<dbReference type="RefSeq" id="WP_094457208.1">
    <property type="nucleotide sequence ID" value="NZ_NOXU01000030.1"/>
</dbReference>
<organism evidence="1 2">
    <name type="scientific">Niveispirillum lacus</name>
    <dbReference type="NCBI Taxonomy" id="1981099"/>
    <lineage>
        <taxon>Bacteria</taxon>
        <taxon>Pseudomonadati</taxon>
        <taxon>Pseudomonadota</taxon>
        <taxon>Alphaproteobacteria</taxon>
        <taxon>Rhodospirillales</taxon>
        <taxon>Azospirillaceae</taxon>
        <taxon>Niveispirillum</taxon>
    </lineage>
</organism>
<dbReference type="OrthoDB" id="7340606at2"/>
<protein>
    <submittedName>
        <fullName evidence="1">Uncharacterized protein</fullName>
    </submittedName>
</protein>